<evidence type="ECO:0000313" key="1">
    <source>
        <dbReference type="EMBL" id="PSB26504.1"/>
    </source>
</evidence>
<evidence type="ECO:0000313" key="2">
    <source>
        <dbReference type="Proteomes" id="UP000239576"/>
    </source>
</evidence>
<organism evidence="1 2">
    <name type="scientific">Stenomitos frigidus ULC18</name>
    <dbReference type="NCBI Taxonomy" id="2107698"/>
    <lineage>
        <taxon>Bacteria</taxon>
        <taxon>Bacillati</taxon>
        <taxon>Cyanobacteriota</taxon>
        <taxon>Cyanophyceae</taxon>
        <taxon>Leptolyngbyales</taxon>
        <taxon>Leptolyngbyaceae</taxon>
        <taxon>Stenomitos</taxon>
    </lineage>
</organism>
<protein>
    <submittedName>
        <fullName evidence="1">Uncharacterized protein</fullName>
    </submittedName>
</protein>
<gene>
    <name evidence="1" type="ORF">C7B82_19745</name>
</gene>
<keyword evidence="2" id="KW-1185">Reference proteome</keyword>
<accession>A0A2T1E1L0</accession>
<proteinExistence type="predicted"/>
<dbReference type="AlphaFoldDB" id="A0A2T1E1L0"/>
<sequence>MKATIAIVQELPRLPPSMKWFWCGRQHKGLVMGREMRLNLCDSSASTKGFPFVILVKFFTKNR</sequence>
<name>A0A2T1E1L0_9CYAN</name>
<comment type="caution">
    <text evidence="1">The sequence shown here is derived from an EMBL/GenBank/DDBJ whole genome shotgun (WGS) entry which is preliminary data.</text>
</comment>
<dbReference type="Proteomes" id="UP000239576">
    <property type="component" value="Unassembled WGS sequence"/>
</dbReference>
<dbReference type="EMBL" id="PVWK01000105">
    <property type="protein sequence ID" value="PSB26504.1"/>
    <property type="molecule type" value="Genomic_DNA"/>
</dbReference>
<reference evidence="2" key="1">
    <citation type="submission" date="2018-02" db="EMBL/GenBank/DDBJ databases">
        <authorList>
            <person name="Moore K."/>
            <person name="Momper L."/>
        </authorList>
    </citation>
    <scope>NUCLEOTIDE SEQUENCE [LARGE SCALE GENOMIC DNA]</scope>
    <source>
        <strain evidence="2">ULC18</strain>
    </source>
</reference>
<reference evidence="1 2" key="2">
    <citation type="submission" date="2018-03" db="EMBL/GenBank/DDBJ databases">
        <title>The ancient ancestry and fast evolution of plastids.</title>
        <authorList>
            <person name="Moore K.R."/>
            <person name="Magnabosco C."/>
            <person name="Momper L."/>
            <person name="Gold D.A."/>
            <person name="Bosak T."/>
            <person name="Fournier G.P."/>
        </authorList>
    </citation>
    <scope>NUCLEOTIDE SEQUENCE [LARGE SCALE GENOMIC DNA]</scope>
    <source>
        <strain evidence="1 2">ULC18</strain>
    </source>
</reference>